<dbReference type="EMBL" id="JBHSMX010000003">
    <property type="protein sequence ID" value="MFC5519542.1"/>
    <property type="molecule type" value="Genomic_DNA"/>
</dbReference>
<protein>
    <submittedName>
        <fullName evidence="1">Uncharacterized protein</fullName>
    </submittedName>
</protein>
<dbReference type="Proteomes" id="UP001596084">
    <property type="component" value="Unassembled WGS sequence"/>
</dbReference>
<proteinExistence type="predicted"/>
<keyword evidence="2" id="KW-1185">Reference proteome</keyword>
<organism evidence="1 2">
    <name type="scientific">Polaromonas jejuensis</name>
    <dbReference type="NCBI Taxonomy" id="457502"/>
    <lineage>
        <taxon>Bacteria</taxon>
        <taxon>Pseudomonadati</taxon>
        <taxon>Pseudomonadota</taxon>
        <taxon>Betaproteobacteria</taxon>
        <taxon>Burkholderiales</taxon>
        <taxon>Comamonadaceae</taxon>
        <taxon>Polaromonas</taxon>
    </lineage>
</organism>
<gene>
    <name evidence="1" type="ORF">ACFPP7_01255</name>
</gene>
<comment type="caution">
    <text evidence="1">The sequence shown here is derived from an EMBL/GenBank/DDBJ whole genome shotgun (WGS) entry which is preliminary data.</text>
</comment>
<name>A0ABW0Q7A8_9BURK</name>
<evidence type="ECO:0000313" key="2">
    <source>
        <dbReference type="Proteomes" id="UP001596084"/>
    </source>
</evidence>
<dbReference type="RefSeq" id="WP_068831772.1">
    <property type="nucleotide sequence ID" value="NZ_JBHSMX010000003.1"/>
</dbReference>
<accession>A0ABW0Q7A8</accession>
<sequence length="84" mass="8895">MQVEAKQAPQVDDAAPGADESASLLAEVDFKWLMAGQGWWIDTSRFHSDPSYAAGLLRLAMASPFFALRDCAATLLAQIGGPAA</sequence>
<reference evidence="2" key="1">
    <citation type="journal article" date="2019" name="Int. J. Syst. Evol. Microbiol.">
        <title>The Global Catalogue of Microorganisms (GCM) 10K type strain sequencing project: providing services to taxonomists for standard genome sequencing and annotation.</title>
        <authorList>
            <consortium name="The Broad Institute Genomics Platform"/>
            <consortium name="The Broad Institute Genome Sequencing Center for Infectious Disease"/>
            <person name="Wu L."/>
            <person name="Ma J."/>
        </authorList>
    </citation>
    <scope>NUCLEOTIDE SEQUENCE [LARGE SCALE GENOMIC DNA]</scope>
    <source>
        <strain evidence="2">CGMCC 4.7277</strain>
    </source>
</reference>
<evidence type="ECO:0000313" key="1">
    <source>
        <dbReference type="EMBL" id="MFC5519542.1"/>
    </source>
</evidence>